<dbReference type="Proteomes" id="UP000037035">
    <property type="component" value="Unassembled WGS sequence"/>
</dbReference>
<accession>A0A0L6VHU4</accession>
<gene>
    <name evidence="1" type="ORF">VP01_167g4</name>
</gene>
<sequence length="112" mass="12692">MVGLRHLRRRQMLLEVFPPIWKPLPDSDLALFLSRFSAARNGGKFRTSTTNNNQMARDIDPLKIEFRSLVDSKKPTGDTVCLAKLVNVSIRRWAVSNALADEEGLEDDDEAH</sequence>
<protein>
    <submittedName>
        <fullName evidence="1">Uncharacterized protein</fullName>
    </submittedName>
</protein>
<comment type="caution">
    <text evidence="1">The sequence shown here is derived from an EMBL/GenBank/DDBJ whole genome shotgun (WGS) entry which is preliminary data.</text>
</comment>
<reference evidence="1 2" key="1">
    <citation type="submission" date="2015-08" db="EMBL/GenBank/DDBJ databases">
        <title>Next Generation Sequencing and Analysis of the Genome of Puccinia sorghi L Schw, the Causal Agent of Maize Common Rust.</title>
        <authorList>
            <person name="Rochi L."/>
            <person name="Burguener G."/>
            <person name="Darino M."/>
            <person name="Turjanski A."/>
            <person name="Kreff E."/>
            <person name="Dieguez M.J."/>
            <person name="Sacco F."/>
        </authorList>
    </citation>
    <scope>NUCLEOTIDE SEQUENCE [LARGE SCALE GENOMIC DNA]</scope>
    <source>
        <strain evidence="1 2">RO10H11247</strain>
    </source>
</reference>
<dbReference type="AlphaFoldDB" id="A0A0L6VHU4"/>
<organism evidence="1 2">
    <name type="scientific">Puccinia sorghi</name>
    <dbReference type="NCBI Taxonomy" id="27349"/>
    <lineage>
        <taxon>Eukaryota</taxon>
        <taxon>Fungi</taxon>
        <taxon>Dikarya</taxon>
        <taxon>Basidiomycota</taxon>
        <taxon>Pucciniomycotina</taxon>
        <taxon>Pucciniomycetes</taxon>
        <taxon>Pucciniales</taxon>
        <taxon>Pucciniaceae</taxon>
        <taxon>Puccinia</taxon>
    </lineage>
</organism>
<proteinExistence type="predicted"/>
<keyword evidence="2" id="KW-1185">Reference proteome</keyword>
<dbReference type="VEuPathDB" id="FungiDB:VP01_167g4"/>
<evidence type="ECO:0000313" key="2">
    <source>
        <dbReference type="Proteomes" id="UP000037035"/>
    </source>
</evidence>
<evidence type="ECO:0000313" key="1">
    <source>
        <dbReference type="EMBL" id="KNZ59690.1"/>
    </source>
</evidence>
<name>A0A0L6VHU4_9BASI</name>
<dbReference type="EMBL" id="LAVV01006481">
    <property type="protein sequence ID" value="KNZ59690.1"/>
    <property type="molecule type" value="Genomic_DNA"/>
</dbReference>